<dbReference type="GO" id="GO:0004252">
    <property type="term" value="F:serine-type endopeptidase activity"/>
    <property type="evidence" value="ECO:0007669"/>
    <property type="project" value="UniProtKB-EC"/>
</dbReference>
<keyword evidence="7" id="KW-1015">Disulfide bond</keyword>
<keyword evidence="2 10" id="KW-0645">Protease</keyword>
<evidence type="ECO:0000256" key="4">
    <source>
        <dbReference type="ARBA" id="ARBA00022801"/>
    </source>
</evidence>
<comment type="catalytic activity">
    <reaction evidence="8">
        <text>Preferential cleavage: Arg-|-Xaa, Lys-|-Xaa.</text>
        <dbReference type="EC" id="3.4.21.4"/>
    </reaction>
</comment>
<organism evidence="12 13">
    <name type="scientific">Poecilia mexicana</name>
    <dbReference type="NCBI Taxonomy" id="48701"/>
    <lineage>
        <taxon>Eukaryota</taxon>
        <taxon>Metazoa</taxon>
        <taxon>Chordata</taxon>
        <taxon>Craniata</taxon>
        <taxon>Vertebrata</taxon>
        <taxon>Euteleostomi</taxon>
        <taxon>Actinopterygii</taxon>
        <taxon>Neopterygii</taxon>
        <taxon>Teleostei</taxon>
        <taxon>Neoteleostei</taxon>
        <taxon>Acanthomorphata</taxon>
        <taxon>Ovalentaria</taxon>
        <taxon>Atherinomorphae</taxon>
        <taxon>Cyprinodontiformes</taxon>
        <taxon>Poeciliidae</taxon>
        <taxon>Poeciliinae</taxon>
        <taxon>Poecilia</taxon>
    </lineage>
</organism>
<dbReference type="GO" id="GO:0006508">
    <property type="term" value="P:proteolysis"/>
    <property type="evidence" value="ECO:0007669"/>
    <property type="project" value="UniProtKB-KW"/>
</dbReference>
<evidence type="ECO:0000313" key="13">
    <source>
        <dbReference type="Proteomes" id="UP000261480"/>
    </source>
</evidence>
<reference evidence="12" key="2">
    <citation type="submission" date="2025-09" db="UniProtKB">
        <authorList>
            <consortium name="Ensembl"/>
        </authorList>
    </citation>
    <scope>IDENTIFICATION</scope>
</reference>
<dbReference type="InterPro" id="IPR001254">
    <property type="entry name" value="Trypsin_dom"/>
</dbReference>
<dbReference type="Proteomes" id="UP000261480">
    <property type="component" value="Unplaced"/>
</dbReference>
<name>A0A3B3YNF1_9TELE</name>
<sequence length="272" mass="30214">MICMCRQIKGSLSSKNGQRCLLLHLNVSDCDLTMFIYSDFAALVLVLTFHSQAHAGRIIGGHEAAAHSKPYMALLTCHSANGNTSYCGGFLVSEYFVMTAAHCKAKTYEVCLGVHNFASQNKLCLSVEQDFPHKKYENTNYTNDIMLLKLSTKVVFDKNVQPIVLADVCDNKSPKKCLVSGWGTMNEHNKDMSYILREVNVTLTHDDLCPDKNVYCSKGEKGPGEGDSGGPLVCEDGKAFGVISAKQPDLKLTKYTKIPNYRDWIDEIMKHK</sequence>
<comment type="subcellular location">
    <subcellularLocation>
        <location evidence="1">Secreted</location>
        <location evidence="1">Extracellular space</location>
    </subcellularLocation>
</comment>
<dbReference type="Gene3D" id="2.40.10.10">
    <property type="entry name" value="Trypsin-like serine proteases"/>
    <property type="match status" value="2"/>
</dbReference>
<dbReference type="SUPFAM" id="SSF50494">
    <property type="entry name" value="Trypsin-like serine proteases"/>
    <property type="match status" value="1"/>
</dbReference>
<keyword evidence="4 10" id="KW-0378">Hydrolase</keyword>
<dbReference type="PRINTS" id="PR00722">
    <property type="entry name" value="CHYMOTRYPSIN"/>
</dbReference>
<dbReference type="InterPro" id="IPR018114">
    <property type="entry name" value="TRYPSIN_HIS"/>
</dbReference>
<keyword evidence="6" id="KW-0865">Zymogen</keyword>
<dbReference type="FunFam" id="2.40.10.10:FF:000005">
    <property type="entry name" value="Serine protease 37"/>
    <property type="match status" value="1"/>
</dbReference>
<reference evidence="12" key="1">
    <citation type="submission" date="2025-08" db="UniProtKB">
        <authorList>
            <consortium name="Ensembl"/>
        </authorList>
    </citation>
    <scope>IDENTIFICATION</scope>
</reference>
<dbReference type="PROSITE" id="PS00135">
    <property type="entry name" value="TRYPSIN_SER"/>
    <property type="match status" value="1"/>
</dbReference>
<protein>
    <recommendedName>
        <fullName evidence="9">trypsin</fullName>
        <ecNumber evidence="9">3.4.21.4</ecNumber>
    </recommendedName>
</protein>
<dbReference type="PROSITE" id="PS50240">
    <property type="entry name" value="TRYPSIN_DOM"/>
    <property type="match status" value="1"/>
</dbReference>
<dbReference type="SMART" id="SM00020">
    <property type="entry name" value="Tryp_SPc"/>
    <property type="match status" value="1"/>
</dbReference>
<dbReference type="AlphaFoldDB" id="A0A3B3YNF1"/>
<dbReference type="InterPro" id="IPR043504">
    <property type="entry name" value="Peptidase_S1_PA_chymotrypsin"/>
</dbReference>
<accession>A0A3B3YNF1</accession>
<evidence type="ECO:0000256" key="8">
    <source>
        <dbReference type="ARBA" id="ARBA00036320"/>
    </source>
</evidence>
<dbReference type="PANTHER" id="PTHR24271">
    <property type="entry name" value="KALLIKREIN-RELATED"/>
    <property type="match status" value="1"/>
</dbReference>
<dbReference type="STRING" id="48701.ENSPMEP00000028877"/>
<dbReference type="EC" id="3.4.21.4" evidence="9"/>
<dbReference type="PANTHER" id="PTHR24271:SF81">
    <property type="entry name" value="GRANZYME B"/>
    <property type="match status" value="1"/>
</dbReference>
<evidence type="ECO:0000256" key="6">
    <source>
        <dbReference type="ARBA" id="ARBA00023145"/>
    </source>
</evidence>
<dbReference type="InterPro" id="IPR033116">
    <property type="entry name" value="TRYPSIN_SER"/>
</dbReference>
<dbReference type="Pfam" id="PF00089">
    <property type="entry name" value="Trypsin"/>
    <property type="match status" value="1"/>
</dbReference>
<evidence type="ECO:0000256" key="9">
    <source>
        <dbReference type="ARBA" id="ARBA00038868"/>
    </source>
</evidence>
<proteinExistence type="predicted"/>
<keyword evidence="5 10" id="KW-0720">Serine protease</keyword>
<dbReference type="PROSITE" id="PS00134">
    <property type="entry name" value="TRYPSIN_HIS"/>
    <property type="match status" value="1"/>
</dbReference>
<evidence type="ECO:0000256" key="10">
    <source>
        <dbReference type="RuleBase" id="RU363034"/>
    </source>
</evidence>
<evidence type="ECO:0000256" key="3">
    <source>
        <dbReference type="ARBA" id="ARBA00022729"/>
    </source>
</evidence>
<dbReference type="GO" id="GO:0005576">
    <property type="term" value="C:extracellular region"/>
    <property type="evidence" value="ECO:0007669"/>
    <property type="project" value="UniProtKB-SubCell"/>
</dbReference>
<evidence type="ECO:0000256" key="1">
    <source>
        <dbReference type="ARBA" id="ARBA00004239"/>
    </source>
</evidence>
<dbReference type="CDD" id="cd00190">
    <property type="entry name" value="Tryp_SPc"/>
    <property type="match status" value="1"/>
</dbReference>
<dbReference type="Ensembl" id="ENSPMET00000019434.1">
    <property type="protein sequence ID" value="ENSPMEP00000028877.1"/>
    <property type="gene ID" value="ENSPMEG00000014252.1"/>
</dbReference>
<feature type="domain" description="Peptidase S1" evidence="11">
    <location>
        <begin position="58"/>
        <end position="270"/>
    </location>
</feature>
<keyword evidence="3" id="KW-0732">Signal</keyword>
<keyword evidence="13" id="KW-1185">Reference proteome</keyword>
<dbReference type="InterPro" id="IPR001314">
    <property type="entry name" value="Peptidase_S1A"/>
</dbReference>
<evidence type="ECO:0000256" key="5">
    <source>
        <dbReference type="ARBA" id="ARBA00022825"/>
    </source>
</evidence>
<evidence type="ECO:0000256" key="2">
    <source>
        <dbReference type="ARBA" id="ARBA00022670"/>
    </source>
</evidence>
<evidence type="ECO:0000259" key="11">
    <source>
        <dbReference type="PROSITE" id="PS50240"/>
    </source>
</evidence>
<evidence type="ECO:0000256" key="7">
    <source>
        <dbReference type="ARBA" id="ARBA00023157"/>
    </source>
</evidence>
<dbReference type="InterPro" id="IPR009003">
    <property type="entry name" value="Peptidase_S1_PA"/>
</dbReference>
<evidence type="ECO:0000313" key="12">
    <source>
        <dbReference type="Ensembl" id="ENSPMEP00000028877.1"/>
    </source>
</evidence>